<evidence type="ECO:0000313" key="4">
    <source>
        <dbReference type="Proteomes" id="UP000651837"/>
    </source>
</evidence>
<evidence type="ECO:0000313" key="3">
    <source>
        <dbReference type="Proteomes" id="UP000245667"/>
    </source>
</evidence>
<dbReference type="AlphaFoldDB" id="A0A316E371"/>
<organism evidence="2 3">
    <name type="scientific">Maribacter polysiphoniae</name>
    <dbReference type="NCBI Taxonomy" id="429344"/>
    <lineage>
        <taxon>Bacteria</taxon>
        <taxon>Pseudomonadati</taxon>
        <taxon>Bacteroidota</taxon>
        <taxon>Flavobacteriia</taxon>
        <taxon>Flavobacteriales</taxon>
        <taxon>Flavobacteriaceae</taxon>
        <taxon>Maribacter</taxon>
    </lineage>
</organism>
<protein>
    <submittedName>
        <fullName evidence="2">Uncharacterized protein</fullName>
    </submittedName>
</protein>
<accession>A0A316E371</accession>
<reference evidence="2 3" key="1">
    <citation type="submission" date="2018-05" db="EMBL/GenBank/DDBJ databases">
        <title>Genomic Encyclopedia of Archaeal and Bacterial Type Strains, Phase II (KMG-II): from individual species to whole genera.</title>
        <authorList>
            <person name="Goeker M."/>
        </authorList>
    </citation>
    <scope>NUCLEOTIDE SEQUENCE [LARGE SCALE GENOMIC DNA]</scope>
    <source>
        <strain evidence="2 3">DSM 23514</strain>
    </source>
</reference>
<gene>
    <name evidence="1" type="ORF">HZY62_03835</name>
    <name evidence="2" type="ORF">LX92_02482</name>
</gene>
<name>A0A316E371_9FLAO</name>
<reference evidence="1 4" key="2">
    <citation type="submission" date="2020-07" db="EMBL/GenBank/DDBJ databases">
        <title>The draft genome sequence of Maribacter polysiphoniae KCTC 22021.</title>
        <authorList>
            <person name="Mu L."/>
        </authorList>
    </citation>
    <scope>NUCLEOTIDE SEQUENCE [LARGE SCALE GENOMIC DNA]</scope>
    <source>
        <strain evidence="1 4">KCTC 22021</strain>
    </source>
</reference>
<proteinExistence type="predicted"/>
<dbReference type="EMBL" id="JACWLN010000001">
    <property type="protein sequence ID" value="MBD1259705.1"/>
    <property type="molecule type" value="Genomic_DNA"/>
</dbReference>
<comment type="caution">
    <text evidence="2">The sequence shown here is derived from an EMBL/GenBank/DDBJ whole genome shotgun (WGS) entry which is preliminary data.</text>
</comment>
<dbReference type="RefSeq" id="WP_109651024.1">
    <property type="nucleotide sequence ID" value="NZ_JACWLN010000001.1"/>
</dbReference>
<evidence type="ECO:0000313" key="2">
    <source>
        <dbReference type="EMBL" id="PWK23153.1"/>
    </source>
</evidence>
<evidence type="ECO:0000313" key="1">
    <source>
        <dbReference type="EMBL" id="MBD1259705.1"/>
    </source>
</evidence>
<dbReference type="Proteomes" id="UP000651837">
    <property type="component" value="Unassembled WGS sequence"/>
</dbReference>
<dbReference type="EMBL" id="QGGQ01000005">
    <property type="protein sequence ID" value="PWK23153.1"/>
    <property type="molecule type" value="Genomic_DNA"/>
</dbReference>
<dbReference type="OrthoDB" id="1440611at2"/>
<keyword evidence="4" id="KW-1185">Reference proteome</keyword>
<sequence>MKRIQIISIALLMGLNGCKETNKEQPETMETISATNHQAESKTSREPDNAWIKEIVLNNGIKWKANKETTDGVMLMLSYIDEGQATTSNEYRALGDRLNAVKNTVVKECTMDGASHDNLHIWLHPLIKKIAMLQKTQNKEEGALLLSDIKTHLEGYYDYFN</sequence>
<dbReference type="Proteomes" id="UP000245667">
    <property type="component" value="Unassembled WGS sequence"/>
</dbReference>